<dbReference type="SMART" id="SM00645">
    <property type="entry name" value="Pept_C1"/>
    <property type="match status" value="1"/>
</dbReference>
<dbReference type="InterPro" id="IPR038765">
    <property type="entry name" value="Papain-like_cys_pep_sf"/>
</dbReference>
<evidence type="ECO:0000259" key="11">
    <source>
        <dbReference type="SMART" id="SM00645"/>
    </source>
</evidence>
<dbReference type="CDD" id="cd02620">
    <property type="entry name" value="Peptidase_C1A_CathepsinB"/>
    <property type="match status" value="1"/>
</dbReference>
<dbReference type="InterPro" id="IPR013128">
    <property type="entry name" value="Peptidase_C1A"/>
</dbReference>
<dbReference type="PROSITE" id="PS00639">
    <property type="entry name" value="THIOL_PROTEASE_HIS"/>
    <property type="match status" value="1"/>
</dbReference>
<evidence type="ECO:0000256" key="7">
    <source>
        <dbReference type="ARBA" id="ARBA00022801"/>
    </source>
</evidence>
<dbReference type="PANTHER" id="PTHR12411">
    <property type="entry name" value="CYSTEINE PROTEASE FAMILY C1-RELATED"/>
    <property type="match status" value="1"/>
</dbReference>
<dbReference type="InterPro" id="IPR025661">
    <property type="entry name" value="Pept_asp_AS"/>
</dbReference>
<keyword evidence="13" id="KW-1185">Reference proteome</keyword>
<keyword evidence="9" id="KW-1015">Disulfide bond</keyword>
<evidence type="ECO:0000313" key="12">
    <source>
        <dbReference type="EMBL" id="CAK8689433.1"/>
    </source>
</evidence>
<evidence type="ECO:0000313" key="13">
    <source>
        <dbReference type="Proteomes" id="UP001642483"/>
    </source>
</evidence>
<proteinExistence type="inferred from homology"/>
<dbReference type="EMBL" id="CAWYQH010000108">
    <property type="protein sequence ID" value="CAK8689433.1"/>
    <property type="molecule type" value="Genomic_DNA"/>
</dbReference>
<dbReference type="SUPFAM" id="SSF54001">
    <property type="entry name" value="Cysteine proteinases"/>
    <property type="match status" value="1"/>
</dbReference>
<keyword evidence="7" id="KW-0378">Hydrolase</keyword>
<dbReference type="Proteomes" id="UP001642483">
    <property type="component" value="Unassembled WGS sequence"/>
</dbReference>
<dbReference type="Pfam" id="PF08127">
    <property type="entry name" value="Propeptide_C1"/>
    <property type="match status" value="1"/>
</dbReference>
<comment type="catalytic activity">
    <reaction evidence="1">
        <text>Hydrolysis of proteins with broad specificity for peptide bonds. Preferentially cleaves -Arg-Arg-|-Xaa bonds in small molecule substrates (thus differing from cathepsin L). In addition to being an endopeptidase, shows peptidyl-dipeptidase activity, liberating C-terminal dipeptides.</text>
        <dbReference type="EC" id="3.4.22.1"/>
    </reaction>
</comment>
<accession>A0ABP0GEQ8</accession>
<keyword evidence="5" id="KW-0645">Protease</keyword>
<evidence type="ECO:0000256" key="5">
    <source>
        <dbReference type="ARBA" id="ARBA00022670"/>
    </source>
</evidence>
<gene>
    <name evidence="12" type="ORF">CVLEPA_LOCUS21439</name>
</gene>
<sequence length="336" mass="37227">MMRIFIALLCCVCLTQAYNVFSRHENFEDIVWFVNKINTTWGAQHNFDPEHYTPSDLRVLCGTKIGKKFLPIKYHELTATEIPDTFDARKQWPNCPSISKIRDQGSCGSCWAFGAVEAMSDRYCIASNGKIEVDISSEDLLTCCGFDCGDGCDGGYPEGAWKYWVDYGLVSGGLYGDDSSCQPYEVPPCEHHIEGKRPKCSEGGSTPRCDRKCEGNTTISYNNDKHYGASSYGIGSEVSQIQKEIMTHGPVEGAFTVYADFPTYKSGVYQHVTGSVLGGHAIKILGWGVEKGTPYWLVANSWNSDWGQNGFFKILRGRDECGIESSVVAGKPQIKK</sequence>
<evidence type="ECO:0000256" key="1">
    <source>
        <dbReference type="ARBA" id="ARBA00001754"/>
    </source>
</evidence>
<dbReference type="InterPro" id="IPR025660">
    <property type="entry name" value="Pept_his_AS"/>
</dbReference>
<evidence type="ECO:0000256" key="4">
    <source>
        <dbReference type="ARBA" id="ARBA00015559"/>
    </source>
</evidence>
<dbReference type="PRINTS" id="PR00705">
    <property type="entry name" value="PAPAIN"/>
</dbReference>
<dbReference type="EC" id="3.4.22.1" evidence="3"/>
<evidence type="ECO:0000256" key="10">
    <source>
        <dbReference type="SAM" id="SignalP"/>
    </source>
</evidence>
<evidence type="ECO:0000256" key="3">
    <source>
        <dbReference type="ARBA" id="ARBA00012537"/>
    </source>
</evidence>
<dbReference type="PROSITE" id="PS00139">
    <property type="entry name" value="THIOL_PROTEASE_CYS"/>
    <property type="match status" value="1"/>
</dbReference>
<protein>
    <recommendedName>
        <fullName evidence="4">Cathepsin B</fullName>
        <ecNumber evidence="3">3.4.22.1</ecNumber>
    </recommendedName>
</protein>
<dbReference type="InterPro" id="IPR012599">
    <property type="entry name" value="Propeptide_C1A"/>
</dbReference>
<comment type="caution">
    <text evidence="12">The sequence shown here is derived from an EMBL/GenBank/DDBJ whole genome shotgun (WGS) entry which is preliminary data.</text>
</comment>
<organism evidence="12 13">
    <name type="scientific">Clavelina lepadiformis</name>
    <name type="common">Light-bulb sea squirt</name>
    <name type="synonym">Ascidia lepadiformis</name>
    <dbReference type="NCBI Taxonomy" id="159417"/>
    <lineage>
        <taxon>Eukaryota</taxon>
        <taxon>Metazoa</taxon>
        <taxon>Chordata</taxon>
        <taxon>Tunicata</taxon>
        <taxon>Ascidiacea</taxon>
        <taxon>Aplousobranchia</taxon>
        <taxon>Clavelinidae</taxon>
        <taxon>Clavelina</taxon>
    </lineage>
</organism>
<dbReference type="PROSITE" id="PS00640">
    <property type="entry name" value="THIOL_PROTEASE_ASN"/>
    <property type="match status" value="1"/>
</dbReference>
<reference evidence="12 13" key="1">
    <citation type="submission" date="2024-02" db="EMBL/GenBank/DDBJ databases">
        <authorList>
            <person name="Daric V."/>
            <person name="Darras S."/>
        </authorList>
    </citation>
    <scope>NUCLEOTIDE SEQUENCE [LARGE SCALE GENOMIC DNA]</scope>
</reference>
<name>A0ABP0GEQ8_CLALP</name>
<feature type="chain" id="PRO_5047480490" description="Cathepsin B" evidence="10">
    <location>
        <begin position="18"/>
        <end position="336"/>
    </location>
</feature>
<feature type="signal peptide" evidence="10">
    <location>
        <begin position="1"/>
        <end position="17"/>
    </location>
</feature>
<keyword evidence="6 10" id="KW-0732">Signal</keyword>
<evidence type="ECO:0000256" key="9">
    <source>
        <dbReference type="ARBA" id="ARBA00023157"/>
    </source>
</evidence>
<comment type="similarity">
    <text evidence="2">Belongs to the peptidase C1 family.</text>
</comment>
<evidence type="ECO:0000256" key="2">
    <source>
        <dbReference type="ARBA" id="ARBA00008455"/>
    </source>
</evidence>
<evidence type="ECO:0000256" key="6">
    <source>
        <dbReference type="ARBA" id="ARBA00022729"/>
    </source>
</evidence>
<keyword evidence="8" id="KW-0788">Thiol protease</keyword>
<dbReference type="InterPro" id="IPR000668">
    <property type="entry name" value="Peptidase_C1A_C"/>
</dbReference>
<feature type="domain" description="Peptidase C1A papain C-terminal" evidence="11">
    <location>
        <begin position="82"/>
        <end position="331"/>
    </location>
</feature>
<dbReference type="Gene3D" id="3.90.70.10">
    <property type="entry name" value="Cysteine proteinases"/>
    <property type="match status" value="1"/>
</dbReference>
<dbReference type="InterPro" id="IPR000169">
    <property type="entry name" value="Pept_cys_AS"/>
</dbReference>
<evidence type="ECO:0000256" key="8">
    <source>
        <dbReference type="ARBA" id="ARBA00022807"/>
    </source>
</evidence>
<dbReference type="Pfam" id="PF00112">
    <property type="entry name" value="Peptidase_C1"/>
    <property type="match status" value="1"/>
</dbReference>